<dbReference type="AlphaFoldDB" id="A0A834YS17"/>
<evidence type="ECO:0000313" key="3">
    <source>
        <dbReference type="Proteomes" id="UP000655225"/>
    </source>
</evidence>
<reference evidence="2 3" key="1">
    <citation type="submission" date="2020-04" db="EMBL/GenBank/DDBJ databases">
        <title>Plant Genome Project.</title>
        <authorList>
            <person name="Zhang R.-G."/>
        </authorList>
    </citation>
    <scope>NUCLEOTIDE SEQUENCE [LARGE SCALE GENOMIC DNA]</scope>
    <source>
        <strain evidence="2">YNK0</strain>
        <tissue evidence="2">Leaf</tissue>
    </source>
</reference>
<accession>A0A834YS17</accession>
<dbReference type="OrthoDB" id="687843at2759"/>
<comment type="caution">
    <text evidence="2">The sequence shown here is derived from an EMBL/GenBank/DDBJ whole genome shotgun (WGS) entry which is preliminary data.</text>
</comment>
<proteinExistence type="predicted"/>
<dbReference type="Proteomes" id="UP000655225">
    <property type="component" value="Unassembled WGS sequence"/>
</dbReference>
<sequence>MASQLRHVLTPSASRKRKEREDFDAFIKPSITAVVTTNSKADKPASSNQLLAGYLAHEFLTQRTLFGQIWDPARAEAFLVSADSAESKAAPPPLVKNQRYGEVARLLKMDGAHIQDVVNPTQLAQWIQM</sequence>
<dbReference type="PANTHER" id="PTHR34657:SF4">
    <property type="entry name" value="EMBRYO SAC DEVELOPMENT ARREST 6"/>
    <property type="match status" value="1"/>
</dbReference>
<gene>
    <name evidence="2" type="ORF">HHK36_022498</name>
</gene>
<dbReference type="OMA" id="WDSARAG"/>
<evidence type="ECO:0000313" key="2">
    <source>
        <dbReference type="EMBL" id="KAF8392156.1"/>
    </source>
</evidence>
<feature type="region of interest" description="Disordered" evidence="1">
    <location>
        <begin position="1"/>
        <end position="20"/>
    </location>
</feature>
<name>A0A834YS17_TETSI</name>
<keyword evidence="3" id="KW-1185">Reference proteome</keyword>
<dbReference type="EMBL" id="JABCRI010000016">
    <property type="protein sequence ID" value="KAF8392156.1"/>
    <property type="molecule type" value="Genomic_DNA"/>
</dbReference>
<dbReference type="PANTHER" id="PTHR34657">
    <property type="entry name" value="EMBRYO SAC DEVELOPMENT ARREST 6"/>
    <property type="match status" value="1"/>
</dbReference>
<evidence type="ECO:0000256" key="1">
    <source>
        <dbReference type="SAM" id="MobiDB-lite"/>
    </source>
</evidence>
<organism evidence="2 3">
    <name type="scientific">Tetracentron sinense</name>
    <name type="common">Spur-leaf</name>
    <dbReference type="NCBI Taxonomy" id="13715"/>
    <lineage>
        <taxon>Eukaryota</taxon>
        <taxon>Viridiplantae</taxon>
        <taxon>Streptophyta</taxon>
        <taxon>Embryophyta</taxon>
        <taxon>Tracheophyta</taxon>
        <taxon>Spermatophyta</taxon>
        <taxon>Magnoliopsida</taxon>
        <taxon>Trochodendrales</taxon>
        <taxon>Trochodendraceae</taxon>
        <taxon>Tetracentron</taxon>
    </lineage>
</organism>
<protein>
    <submittedName>
        <fullName evidence="2">Uncharacterized protein</fullName>
    </submittedName>
</protein>